<feature type="transmembrane region" description="Helical" evidence="10">
    <location>
        <begin position="197"/>
        <end position="220"/>
    </location>
</feature>
<evidence type="ECO:0008006" key="13">
    <source>
        <dbReference type="Google" id="ProtNLM"/>
    </source>
</evidence>
<dbReference type="AlphaFoldDB" id="A0A411YI61"/>
<reference evidence="11 12" key="1">
    <citation type="submission" date="2019-01" db="EMBL/GenBank/DDBJ databases">
        <title>Egibacter rhizosphaerae EGI 80759T.</title>
        <authorList>
            <person name="Chen D.-D."/>
            <person name="Tian Y."/>
            <person name="Jiao J.-Y."/>
            <person name="Zhang X.-T."/>
            <person name="Zhang Y.-G."/>
            <person name="Zhang Y."/>
            <person name="Xiao M."/>
            <person name="Shu W.-S."/>
            <person name="Li W.-J."/>
        </authorList>
    </citation>
    <scope>NUCLEOTIDE SEQUENCE [LARGE SCALE GENOMIC DNA]</scope>
    <source>
        <strain evidence="11 12">EGI 80759</strain>
    </source>
</reference>
<feature type="region of interest" description="Disordered" evidence="9">
    <location>
        <begin position="1"/>
        <end position="99"/>
    </location>
</feature>
<gene>
    <name evidence="11" type="ORF">ER308_15910</name>
</gene>
<protein>
    <recommendedName>
        <fullName evidence="13">Branched-chain amino acid ABC transporter permease</fullName>
    </recommendedName>
</protein>
<sequence length="399" mass="41958">MSRAASASTTTRSASGSATTRSRPSRAPSPSTRTARTTATTSRRSSRSRTAPGTSSGPTTWPRRAPTSRGRSADVSAQRRDAAIHEGSPGRRAGRGTSRRRGAANVLTILTQTLVTGILLAGLYAIFGLGLSLGWGLLHTINFGHFANAFLAAYVTFELTRTIGWDPLVSLVVTIPLGVLLGMALQVFVTVTKIDVFGTLIVTFGFFLIIEAAMTMIWTADLVRIPLEANPYFTMAFRAGPLVMPAIGLFAVLAATVACGGVYWLLNRTYAGKGIRAFVQDPEMAGLFGVNYRSLSMLVAAIAGGTVGATGTLIALLFVLTPSAAELWVAVIFAVVLLGGLANPVGIAGAALIIGLVESLTRQFADPAMARLTALVVLIIALIFKPEGLFKPVVERAHE</sequence>
<feature type="compositionally biased region" description="Low complexity" evidence="9">
    <location>
        <begin position="1"/>
        <end position="57"/>
    </location>
</feature>
<dbReference type="GO" id="GO:0005886">
    <property type="term" value="C:plasma membrane"/>
    <property type="evidence" value="ECO:0007669"/>
    <property type="project" value="UniProtKB-SubCell"/>
</dbReference>
<dbReference type="GO" id="GO:0006865">
    <property type="term" value="P:amino acid transport"/>
    <property type="evidence" value="ECO:0007669"/>
    <property type="project" value="UniProtKB-KW"/>
</dbReference>
<comment type="subcellular location">
    <subcellularLocation>
        <location evidence="1">Cell membrane</location>
        <topology evidence="1">Multi-pass membrane protein</topology>
    </subcellularLocation>
</comment>
<evidence type="ECO:0000256" key="4">
    <source>
        <dbReference type="ARBA" id="ARBA00022692"/>
    </source>
</evidence>
<keyword evidence="6 10" id="KW-1133">Transmembrane helix</keyword>
<evidence type="ECO:0000256" key="5">
    <source>
        <dbReference type="ARBA" id="ARBA00022970"/>
    </source>
</evidence>
<dbReference type="KEGG" id="erz:ER308_15910"/>
<evidence type="ECO:0000256" key="1">
    <source>
        <dbReference type="ARBA" id="ARBA00004651"/>
    </source>
</evidence>
<keyword evidence="3" id="KW-1003">Cell membrane</keyword>
<evidence type="ECO:0000256" key="10">
    <source>
        <dbReference type="SAM" id="Phobius"/>
    </source>
</evidence>
<name>A0A411YI61_9ACTN</name>
<organism evidence="11 12">
    <name type="scientific">Egibacter rhizosphaerae</name>
    <dbReference type="NCBI Taxonomy" id="1670831"/>
    <lineage>
        <taxon>Bacteria</taxon>
        <taxon>Bacillati</taxon>
        <taxon>Actinomycetota</taxon>
        <taxon>Nitriliruptoria</taxon>
        <taxon>Egibacterales</taxon>
        <taxon>Egibacteraceae</taxon>
        <taxon>Egibacter</taxon>
    </lineage>
</organism>
<evidence type="ECO:0000313" key="12">
    <source>
        <dbReference type="Proteomes" id="UP000291469"/>
    </source>
</evidence>
<dbReference type="OrthoDB" id="9807115at2"/>
<feature type="transmembrane region" description="Helical" evidence="10">
    <location>
        <begin position="168"/>
        <end position="191"/>
    </location>
</feature>
<dbReference type="Proteomes" id="UP000291469">
    <property type="component" value="Chromosome"/>
</dbReference>
<feature type="transmembrane region" description="Helical" evidence="10">
    <location>
        <begin position="241"/>
        <end position="266"/>
    </location>
</feature>
<keyword evidence="12" id="KW-1185">Reference proteome</keyword>
<dbReference type="PANTHER" id="PTHR11795">
    <property type="entry name" value="BRANCHED-CHAIN AMINO ACID TRANSPORT SYSTEM PERMEASE PROTEIN LIVH"/>
    <property type="match status" value="1"/>
</dbReference>
<dbReference type="EMBL" id="CP036402">
    <property type="protein sequence ID" value="QBI20913.1"/>
    <property type="molecule type" value="Genomic_DNA"/>
</dbReference>
<evidence type="ECO:0000256" key="6">
    <source>
        <dbReference type="ARBA" id="ARBA00022989"/>
    </source>
</evidence>
<evidence type="ECO:0000313" key="11">
    <source>
        <dbReference type="EMBL" id="QBI20913.1"/>
    </source>
</evidence>
<dbReference type="GO" id="GO:0022857">
    <property type="term" value="F:transmembrane transporter activity"/>
    <property type="evidence" value="ECO:0007669"/>
    <property type="project" value="InterPro"/>
</dbReference>
<keyword evidence="4 10" id="KW-0812">Transmembrane</keyword>
<evidence type="ECO:0000256" key="2">
    <source>
        <dbReference type="ARBA" id="ARBA00022448"/>
    </source>
</evidence>
<proteinExistence type="inferred from homology"/>
<keyword evidence="2" id="KW-0813">Transport</keyword>
<accession>A0A411YI61</accession>
<dbReference type="PANTHER" id="PTHR11795:SF445">
    <property type="entry name" value="AMINO ACID ABC TRANSPORTER PERMEASE PROTEIN"/>
    <property type="match status" value="1"/>
</dbReference>
<evidence type="ECO:0000256" key="7">
    <source>
        <dbReference type="ARBA" id="ARBA00023136"/>
    </source>
</evidence>
<evidence type="ECO:0000256" key="9">
    <source>
        <dbReference type="SAM" id="MobiDB-lite"/>
    </source>
</evidence>
<evidence type="ECO:0000256" key="8">
    <source>
        <dbReference type="ARBA" id="ARBA00037998"/>
    </source>
</evidence>
<feature type="transmembrane region" description="Helical" evidence="10">
    <location>
        <begin position="297"/>
        <end position="320"/>
    </location>
</feature>
<evidence type="ECO:0000256" key="3">
    <source>
        <dbReference type="ARBA" id="ARBA00022475"/>
    </source>
</evidence>
<comment type="similarity">
    <text evidence="8">Belongs to the binding-protein-dependent transport system permease family. LivHM subfamily.</text>
</comment>
<feature type="transmembrane region" description="Helical" evidence="10">
    <location>
        <begin position="368"/>
        <end position="384"/>
    </location>
</feature>
<keyword evidence="7 10" id="KW-0472">Membrane</keyword>
<feature type="transmembrane region" description="Helical" evidence="10">
    <location>
        <begin position="327"/>
        <end position="356"/>
    </location>
</feature>
<dbReference type="InterPro" id="IPR001851">
    <property type="entry name" value="ABC_transp_permease"/>
</dbReference>
<dbReference type="InterPro" id="IPR052157">
    <property type="entry name" value="BCAA_transport_permease"/>
</dbReference>
<feature type="transmembrane region" description="Helical" evidence="10">
    <location>
        <begin position="102"/>
        <end position="127"/>
    </location>
</feature>
<keyword evidence="5" id="KW-0029">Amino-acid transport</keyword>
<dbReference type="CDD" id="cd06582">
    <property type="entry name" value="TM_PBP1_LivH_like"/>
    <property type="match status" value="1"/>
</dbReference>
<dbReference type="Pfam" id="PF02653">
    <property type="entry name" value="BPD_transp_2"/>
    <property type="match status" value="1"/>
</dbReference>
<feature type="transmembrane region" description="Helical" evidence="10">
    <location>
        <begin position="133"/>
        <end position="156"/>
    </location>
</feature>